<sequence>MNHRRNFHSSGTPFSPTPPLVSSAS</sequence>
<keyword evidence="3" id="KW-1185">Reference proteome</keyword>
<dbReference type="Proteomes" id="UP000324222">
    <property type="component" value="Unassembled WGS sequence"/>
</dbReference>
<comment type="caution">
    <text evidence="2">The sequence shown here is derived from an EMBL/GenBank/DDBJ whole genome shotgun (WGS) entry which is preliminary data.</text>
</comment>
<organism evidence="2 3">
    <name type="scientific">Portunus trituberculatus</name>
    <name type="common">Swimming crab</name>
    <name type="synonym">Neptunus trituberculatus</name>
    <dbReference type="NCBI Taxonomy" id="210409"/>
    <lineage>
        <taxon>Eukaryota</taxon>
        <taxon>Metazoa</taxon>
        <taxon>Ecdysozoa</taxon>
        <taxon>Arthropoda</taxon>
        <taxon>Crustacea</taxon>
        <taxon>Multicrustacea</taxon>
        <taxon>Malacostraca</taxon>
        <taxon>Eumalacostraca</taxon>
        <taxon>Eucarida</taxon>
        <taxon>Decapoda</taxon>
        <taxon>Pleocyemata</taxon>
        <taxon>Brachyura</taxon>
        <taxon>Eubrachyura</taxon>
        <taxon>Portunoidea</taxon>
        <taxon>Portunidae</taxon>
        <taxon>Portuninae</taxon>
        <taxon>Portunus</taxon>
    </lineage>
</organism>
<evidence type="ECO:0000313" key="3">
    <source>
        <dbReference type="Proteomes" id="UP000324222"/>
    </source>
</evidence>
<gene>
    <name evidence="2" type="ORF">E2C01_088730</name>
</gene>
<proteinExistence type="predicted"/>
<protein>
    <submittedName>
        <fullName evidence="2">Uncharacterized protein</fullName>
    </submittedName>
</protein>
<reference evidence="2 3" key="1">
    <citation type="submission" date="2019-05" db="EMBL/GenBank/DDBJ databases">
        <title>Another draft genome of Portunus trituberculatus and its Hox gene families provides insights of decapod evolution.</title>
        <authorList>
            <person name="Jeong J.-H."/>
            <person name="Song I."/>
            <person name="Kim S."/>
            <person name="Choi T."/>
            <person name="Kim D."/>
            <person name="Ryu S."/>
            <person name="Kim W."/>
        </authorList>
    </citation>
    <scope>NUCLEOTIDE SEQUENCE [LARGE SCALE GENOMIC DNA]</scope>
    <source>
        <tissue evidence="2">Muscle</tissue>
    </source>
</reference>
<dbReference type="EMBL" id="VSRR010095423">
    <property type="protein sequence ID" value="MPC93596.1"/>
    <property type="molecule type" value="Genomic_DNA"/>
</dbReference>
<dbReference type="AlphaFoldDB" id="A0A5B7JHA0"/>
<evidence type="ECO:0000256" key="1">
    <source>
        <dbReference type="SAM" id="MobiDB-lite"/>
    </source>
</evidence>
<evidence type="ECO:0000313" key="2">
    <source>
        <dbReference type="EMBL" id="MPC93596.1"/>
    </source>
</evidence>
<accession>A0A5B7JHA0</accession>
<feature type="region of interest" description="Disordered" evidence="1">
    <location>
        <begin position="1"/>
        <end position="25"/>
    </location>
</feature>
<feature type="compositionally biased region" description="Polar residues" evidence="1">
    <location>
        <begin position="8"/>
        <end position="25"/>
    </location>
</feature>
<name>A0A5B7JHA0_PORTR</name>